<feature type="binding site" evidence="8">
    <location>
        <position position="145"/>
    </location>
    <ligand>
        <name>substrate</name>
    </ligand>
</feature>
<evidence type="ECO:0000259" key="9">
    <source>
        <dbReference type="Pfam" id="PF00696"/>
    </source>
</evidence>
<dbReference type="Pfam" id="PF00696">
    <property type="entry name" value="AA_kinase"/>
    <property type="match status" value="1"/>
</dbReference>
<keyword evidence="6 8" id="KW-0418">Kinase</keyword>
<comment type="subcellular location">
    <subcellularLocation>
        <location evidence="8">Cytoplasm</location>
    </subcellularLocation>
</comment>
<dbReference type="GO" id="GO:0005524">
    <property type="term" value="F:ATP binding"/>
    <property type="evidence" value="ECO:0007669"/>
    <property type="project" value="UniProtKB-KW"/>
</dbReference>
<dbReference type="PANTHER" id="PTHR43654:SF3">
    <property type="entry name" value="GLUTAMATE 5-KINASE"/>
    <property type="match status" value="1"/>
</dbReference>
<keyword evidence="4 8" id="KW-0808">Transferase</keyword>
<evidence type="ECO:0000256" key="8">
    <source>
        <dbReference type="HAMAP-Rule" id="MF_00456"/>
    </source>
</evidence>
<dbReference type="PRINTS" id="PR00474">
    <property type="entry name" value="GLU5KINASE"/>
</dbReference>
<sequence length="286" mass="31526">MDGSRQRLKDKKKIVVKIGSSSLHHPETGKLDLRKMEVLVRQLCDLKNRGKDVILVSSGAIMVGKNALGIKKRLEDVNEKQACASVGQARLMSIYQKLFSEYNQICSQVLLTKNTMLDDLNRYNAVKTFRELLEFGVVPIVNENDTIATYEIDSMSVFGDNDRLSAVVAALVNADLLILMSDIDGLYTDDPHQTDDAVFIDCVEHLDRELMQMGKSSTGSSVGTGGMATKLSAADIAISSGCDMVIANGNDFHNIGRICDGEKVGTLFLADRKDEFYVLNKLEHMV</sequence>
<keyword evidence="1 8" id="KW-0963">Cytoplasm</keyword>
<accession>A0A7X2P694</accession>
<feature type="binding site" evidence="8">
    <location>
        <begin position="181"/>
        <end position="182"/>
    </location>
    <ligand>
        <name>ATP</name>
        <dbReference type="ChEBI" id="CHEBI:30616"/>
    </ligand>
</feature>
<dbReference type="NCBIfam" id="TIGR01027">
    <property type="entry name" value="proB"/>
    <property type="match status" value="1"/>
</dbReference>
<dbReference type="InterPro" id="IPR036393">
    <property type="entry name" value="AceGlu_kinase-like_sf"/>
</dbReference>
<evidence type="ECO:0000256" key="3">
    <source>
        <dbReference type="ARBA" id="ARBA00022650"/>
    </source>
</evidence>
<evidence type="ECO:0000256" key="2">
    <source>
        <dbReference type="ARBA" id="ARBA00022605"/>
    </source>
</evidence>
<dbReference type="InterPro" id="IPR011529">
    <property type="entry name" value="Glu_5kinase"/>
</dbReference>
<dbReference type="RefSeq" id="WP_154456671.1">
    <property type="nucleotide sequence ID" value="NZ_VUMV01000001.1"/>
</dbReference>
<reference evidence="10 11" key="1">
    <citation type="submission" date="2019-08" db="EMBL/GenBank/DDBJ databases">
        <title>In-depth cultivation of the pig gut microbiome towards novel bacterial diversity and tailored functional studies.</title>
        <authorList>
            <person name="Wylensek D."/>
            <person name="Hitch T.C.A."/>
            <person name="Clavel T."/>
        </authorList>
    </citation>
    <scope>NUCLEOTIDE SEQUENCE [LARGE SCALE GENOMIC DNA]</scope>
    <source>
        <strain evidence="10 11">Oil+RF-744-WCA-WT-13</strain>
    </source>
</reference>
<evidence type="ECO:0000256" key="1">
    <source>
        <dbReference type="ARBA" id="ARBA00022490"/>
    </source>
</evidence>
<comment type="similarity">
    <text evidence="8">Belongs to the glutamate 5-kinase family.</text>
</comment>
<dbReference type="GO" id="GO:0055129">
    <property type="term" value="P:L-proline biosynthetic process"/>
    <property type="evidence" value="ECO:0007669"/>
    <property type="project" value="UniProtKB-UniRule"/>
</dbReference>
<evidence type="ECO:0000256" key="4">
    <source>
        <dbReference type="ARBA" id="ARBA00022679"/>
    </source>
</evidence>
<dbReference type="InterPro" id="IPR041739">
    <property type="entry name" value="G5K_ProB"/>
</dbReference>
<dbReference type="Proteomes" id="UP000466864">
    <property type="component" value="Unassembled WGS sequence"/>
</dbReference>
<evidence type="ECO:0000256" key="6">
    <source>
        <dbReference type="ARBA" id="ARBA00022777"/>
    </source>
</evidence>
<dbReference type="EC" id="2.7.2.11" evidence="8"/>
<protein>
    <recommendedName>
        <fullName evidence="8">Glutamate 5-kinase</fullName>
        <ecNumber evidence="8">2.7.2.11</ecNumber>
    </recommendedName>
    <alternativeName>
        <fullName evidence="8">Gamma-glutamyl kinase</fullName>
        <shortName evidence="8">GK</shortName>
    </alternativeName>
</protein>
<keyword evidence="11" id="KW-1185">Reference proteome</keyword>
<feature type="binding site" evidence="8">
    <location>
        <position position="58"/>
    </location>
    <ligand>
        <name>substrate</name>
    </ligand>
</feature>
<feature type="binding site" evidence="8">
    <location>
        <position position="17"/>
    </location>
    <ligand>
        <name>ATP</name>
        <dbReference type="ChEBI" id="CHEBI:30616"/>
    </ligand>
</feature>
<dbReference type="Gene3D" id="3.40.1160.10">
    <property type="entry name" value="Acetylglutamate kinase-like"/>
    <property type="match status" value="1"/>
</dbReference>
<dbReference type="FunFam" id="3.40.1160.10:FF:000018">
    <property type="entry name" value="Glutamate 5-kinase"/>
    <property type="match status" value="1"/>
</dbReference>
<dbReference type="CDD" id="cd04242">
    <property type="entry name" value="AAK_G5K_ProB"/>
    <property type="match status" value="1"/>
</dbReference>
<evidence type="ECO:0000313" key="11">
    <source>
        <dbReference type="Proteomes" id="UP000466864"/>
    </source>
</evidence>
<dbReference type="UniPathway" id="UPA00098">
    <property type="reaction ID" value="UER00359"/>
</dbReference>
<evidence type="ECO:0000313" key="10">
    <source>
        <dbReference type="EMBL" id="MST80855.1"/>
    </source>
</evidence>
<evidence type="ECO:0000256" key="5">
    <source>
        <dbReference type="ARBA" id="ARBA00022741"/>
    </source>
</evidence>
<dbReference type="PIRSF" id="PIRSF000729">
    <property type="entry name" value="GK"/>
    <property type="match status" value="1"/>
</dbReference>
<dbReference type="HAMAP" id="MF_00456">
    <property type="entry name" value="ProB"/>
    <property type="match status" value="1"/>
</dbReference>
<evidence type="ECO:0000256" key="7">
    <source>
        <dbReference type="ARBA" id="ARBA00022840"/>
    </source>
</evidence>
<proteinExistence type="inferred from homology"/>
<feature type="binding site" evidence="8">
    <location>
        <position position="161"/>
    </location>
    <ligand>
        <name>substrate</name>
    </ligand>
</feature>
<gene>
    <name evidence="8 10" type="primary">proB</name>
    <name evidence="10" type="ORF">FYJ60_00695</name>
</gene>
<dbReference type="GO" id="GO:0004349">
    <property type="term" value="F:glutamate 5-kinase activity"/>
    <property type="evidence" value="ECO:0007669"/>
    <property type="project" value="UniProtKB-UniRule"/>
</dbReference>
<name>A0A7X2P694_9FIRM</name>
<dbReference type="PROSITE" id="PS00902">
    <property type="entry name" value="GLUTAMATE_5_KINASE"/>
    <property type="match status" value="1"/>
</dbReference>
<dbReference type="PANTHER" id="PTHR43654">
    <property type="entry name" value="GLUTAMATE 5-KINASE"/>
    <property type="match status" value="1"/>
</dbReference>
<dbReference type="SUPFAM" id="SSF53633">
    <property type="entry name" value="Carbamate kinase-like"/>
    <property type="match status" value="1"/>
</dbReference>
<comment type="function">
    <text evidence="8">Catalyzes the transfer of a phosphate group to glutamate to form L-glutamate 5-phosphate.</text>
</comment>
<dbReference type="InterPro" id="IPR005715">
    <property type="entry name" value="Glu_5kinase/COase_Synthase"/>
</dbReference>
<dbReference type="EMBL" id="VUMV01000001">
    <property type="protein sequence ID" value="MST80855.1"/>
    <property type="molecule type" value="Genomic_DNA"/>
</dbReference>
<comment type="caution">
    <text evidence="10">The sequence shown here is derived from an EMBL/GenBank/DDBJ whole genome shotgun (WGS) entry which is preliminary data.</text>
</comment>
<dbReference type="InterPro" id="IPR019797">
    <property type="entry name" value="Glutamate_5-kinase_CS"/>
</dbReference>
<keyword evidence="5 8" id="KW-0547">Nucleotide-binding</keyword>
<comment type="pathway">
    <text evidence="8">Amino-acid biosynthesis; L-proline biosynthesis; L-glutamate 5-semialdehyde from L-glutamate: step 1/2.</text>
</comment>
<dbReference type="InterPro" id="IPR001057">
    <property type="entry name" value="Glu/AcGlu_kinase"/>
</dbReference>
<dbReference type="GO" id="GO:0005829">
    <property type="term" value="C:cytosol"/>
    <property type="evidence" value="ECO:0007669"/>
    <property type="project" value="TreeGrafter"/>
</dbReference>
<comment type="catalytic activity">
    <reaction evidence="8">
        <text>L-glutamate + ATP = L-glutamyl 5-phosphate + ADP</text>
        <dbReference type="Rhea" id="RHEA:14877"/>
        <dbReference type="ChEBI" id="CHEBI:29985"/>
        <dbReference type="ChEBI" id="CHEBI:30616"/>
        <dbReference type="ChEBI" id="CHEBI:58274"/>
        <dbReference type="ChEBI" id="CHEBI:456216"/>
        <dbReference type="EC" id="2.7.2.11"/>
    </reaction>
</comment>
<feature type="binding site" evidence="8">
    <location>
        <begin position="224"/>
        <end position="230"/>
    </location>
    <ligand>
        <name>ATP</name>
        <dbReference type="ChEBI" id="CHEBI:30616"/>
    </ligand>
</feature>
<keyword evidence="2 8" id="KW-0028">Amino-acid biosynthesis</keyword>
<keyword evidence="7 8" id="KW-0067">ATP-binding</keyword>
<feature type="domain" description="Aspartate/glutamate/uridylate kinase" evidence="9">
    <location>
        <begin position="12"/>
        <end position="248"/>
    </location>
</feature>
<dbReference type="InterPro" id="IPR001048">
    <property type="entry name" value="Asp/Glu/Uridylate_kinase"/>
</dbReference>
<organism evidence="10 11">
    <name type="scientific">Bilifractor porci</name>
    <dbReference type="NCBI Taxonomy" id="2606636"/>
    <lineage>
        <taxon>Bacteria</taxon>
        <taxon>Bacillati</taxon>
        <taxon>Bacillota</taxon>
        <taxon>Clostridia</taxon>
        <taxon>Lachnospirales</taxon>
        <taxon>Lachnospiraceae</taxon>
        <taxon>Bilifractor</taxon>
    </lineage>
</organism>
<keyword evidence="3 8" id="KW-0641">Proline biosynthesis</keyword>
<dbReference type="AlphaFoldDB" id="A0A7X2P694"/>